<dbReference type="NCBIfam" id="NF004825">
    <property type="entry name" value="PRK06181.1"/>
    <property type="match status" value="1"/>
</dbReference>
<dbReference type="InterPro" id="IPR020904">
    <property type="entry name" value="Sc_DH/Rdtase_CS"/>
</dbReference>
<sequence>MTDIAGRTIWITGASSGIGEAMALSASRRGARLVLSARRADELERVRAACAHPDRVAVLPLDLTCFDAEQARRDAEASFGPIDVLVNNAGISQRSLLVDTSMDVYRRILELDFFAPVALTKTLIGDMQRRRSGHIVVISSVVGKMGTPLRTGYAAAKHALHGFFDSARAELWRDDIRFTLVCPGFIRTDVSRNAITADGGRHGRMDAAQDKGMDAMRCAEQIWAGVARDAEELYVGREKIAIYLKRWVPSLVSAAVKRAKLA</sequence>
<evidence type="ECO:0000256" key="1">
    <source>
        <dbReference type="ARBA" id="ARBA00006484"/>
    </source>
</evidence>
<reference evidence="5 6" key="1">
    <citation type="journal article" date="2014" name="Int. J. Syst. Evol. Microbiol.">
        <title>Solimonas terrae sp. nov., isolated from soil.</title>
        <authorList>
            <person name="Kim S.J."/>
            <person name="Moon J.Y."/>
            <person name="Weon H.Y."/>
            <person name="Ahn J.H."/>
            <person name="Chen W.M."/>
            <person name="Kwon S.W."/>
        </authorList>
    </citation>
    <scope>NUCLEOTIDE SEQUENCE [LARGE SCALE GENOMIC DNA]</scope>
    <source>
        <strain evidence="5 6">KIS83-12</strain>
    </source>
</reference>
<dbReference type="EMBL" id="JAAMOW010000001">
    <property type="protein sequence ID" value="NGY03573.1"/>
    <property type="molecule type" value="Genomic_DNA"/>
</dbReference>
<comment type="similarity">
    <text evidence="1 3">Belongs to the short-chain dehydrogenases/reductases (SDR) family.</text>
</comment>
<dbReference type="PANTHER" id="PTHR44196">
    <property type="entry name" value="DEHYDROGENASE/REDUCTASE SDR FAMILY MEMBER 7B"/>
    <property type="match status" value="1"/>
</dbReference>
<evidence type="ECO:0000256" key="2">
    <source>
        <dbReference type="ARBA" id="ARBA00023002"/>
    </source>
</evidence>
<keyword evidence="2" id="KW-0560">Oxidoreductase</keyword>
<dbReference type="Pfam" id="PF00106">
    <property type="entry name" value="adh_short"/>
    <property type="match status" value="1"/>
</dbReference>
<evidence type="ECO:0000313" key="6">
    <source>
        <dbReference type="Proteomes" id="UP000472676"/>
    </source>
</evidence>
<dbReference type="GO" id="GO:0016020">
    <property type="term" value="C:membrane"/>
    <property type="evidence" value="ECO:0007669"/>
    <property type="project" value="TreeGrafter"/>
</dbReference>
<proteinExistence type="inferred from homology"/>
<dbReference type="RefSeq" id="WP_166251091.1">
    <property type="nucleotide sequence ID" value="NZ_JAAMOW010000001.1"/>
</dbReference>
<dbReference type="InterPro" id="IPR002347">
    <property type="entry name" value="SDR_fam"/>
</dbReference>
<dbReference type="PROSITE" id="PS00061">
    <property type="entry name" value="ADH_SHORT"/>
    <property type="match status" value="1"/>
</dbReference>
<evidence type="ECO:0000256" key="3">
    <source>
        <dbReference type="RuleBase" id="RU000363"/>
    </source>
</evidence>
<dbReference type="Gene3D" id="3.40.50.720">
    <property type="entry name" value="NAD(P)-binding Rossmann-like Domain"/>
    <property type="match status" value="1"/>
</dbReference>
<accession>A0A6M2BNH7</accession>
<dbReference type="SMART" id="SM00822">
    <property type="entry name" value="PKS_KR"/>
    <property type="match status" value="1"/>
</dbReference>
<organism evidence="5 6">
    <name type="scientific">Solimonas terrae</name>
    <dbReference type="NCBI Taxonomy" id="1396819"/>
    <lineage>
        <taxon>Bacteria</taxon>
        <taxon>Pseudomonadati</taxon>
        <taxon>Pseudomonadota</taxon>
        <taxon>Gammaproteobacteria</taxon>
        <taxon>Nevskiales</taxon>
        <taxon>Nevskiaceae</taxon>
        <taxon>Solimonas</taxon>
    </lineage>
</organism>
<dbReference type="InterPro" id="IPR036291">
    <property type="entry name" value="NAD(P)-bd_dom_sf"/>
</dbReference>
<feature type="domain" description="Ketoreductase" evidence="4">
    <location>
        <begin position="7"/>
        <end position="189"/>
    </location>
</feature>
<dbReference type="SUPFAM" id="SSF51735">
    <property type="entry name" value="NAD(P)-binding Rossmann-fold domains"/>
    <property type="match status" value="1"/>
</dbReference>
<name>A0A6M2BNH7_9GAMM</name>
<dbReference type="PRINTS" id="PR00081">
    <property type="entry name" value="GDHRDH"/>
</dbReference>
<protein>
    <submittedName>
        <fullName evidence="5">SDR family oxidoreductase</fullName>
    </submittedName>
</protein>
<dbReference type="GO" id="GO:0016491">
    <property type="term" value="F:oxidoreductase activity"/>
    <property type="evidence" value="ECO:0007669"/>
    <property type="project" value="UniProtKB-KW"/>
</dbReference>
<dbReference type="InterPro" id="IPR057326">
    <property type="entry name" value="KR_dom"/>
</dbReference>
<gene>
    <name evidence="5" type="ORF">G7Y85_02220</name>
</gene>
<dbReference type="Proteomes" id="UP000472676">
    <property type="component" value="Unassembled WGS sequence"/>
</dbReference>
<dbReference type="CDD" id="cd05332">
    <property type="entry name" value="11beta-HSD1_like_SDR_c"/>
    <property type="match status" value="1"/>
</dbReference>
<keyword evidence="6" id="KW-1185">Reference proteome</keyword>
<dbReference type="PANTHER" id="PTHR44196:SF1">
    <property type="entry name" value="DEHYDROGENASE_REDUCTASE SDR FAMILY MEMBER 7B"/>
    <property type="match status" value="1"/>
</dbReference>
<dbReference type="PRINTS" id="PR00080">
    <property type="entry name" value="SDRFAMILY"/>
</dbReference>
<evidence type="ECO:0000313" key="5">
    <source>
        <dbReference type="EMBL" id="NGY03573.1"/>
    </source>
</evidence>
<dbReference type="AlphaFoldDB" id="A0A6M2BNH7"/>
<comment type="caution">
    <text evidence="5">The sequence shown here is derived from an EMBL/GenBank/DDBJ whole genome shotgun (WGS) entry which is preliminary data.</text>
</comment>
<evidence type="ECO:0000259" key="4">
    <source>
        <dbReference type="SMART" id="SM00822"/>
    </source>
</evidence>